<proteinExistence type="inferred from homology"/>
<dbReference type="PANTHER" id="PTHR43903">
    <property type="entry name" value="NEUROLIGIN"/>
    <property type="match status" value="1"/>
</dbReference>
<dbReference type="SUPFAM" id="SSF53474">
    <property type="entry name" value="alpha/beta-Hydrolases"/>
    <property type="match status" value="1"/>
</dbReference>
<evidence type="ECO:0000313" key="4">
    <source>
        <dbReference type="EMBL" id="GIY12150.1"/>
    </source>
</evidence>
<gene>
    <name evidence="4" type="ORF">CEXT_17451</name>
</gene>
<protein>
    <recommendedName>
        <fullName evidence="3">Carboxylesterase type B domain-containing protein</fullName>
    </recommendedName>
</protein>
<sequence>MSAAIHAFSPLSQEEKLFENVILQSGVPDGNWAYDRNPLKTTYDFARAVNCYFPELQKIVDCMRNQPAETLLNTAMKLPARFRPTYDFNLIHENALKAAAGSNYAPINIMIGFNSDEGSLLYYSLKGYEFSFL</sequence>
<evidence type="ECO:0000313" key="5">
    <source>
        <dbReference type="Proteomes" id="UP001054945"/>
    </source>
</evidence>
<comment type="caution">
    <text evidence="4">The sequence shown here is derived from an EMBL/GenBank/DDBJ whole genome shotgun (WGS) entry which is preliminary data.</text>
</comment>
<feature type="domain" description="Carboxylesterase type B" evidence="3">
    <location>
        <begin position="1"/>
        <end position="124"/>
    </location>
</feature>
<dbReference type="EMBL" id="BPLR01006749">
    <property type="protein sequence ID" value="GIY12150.1"/>
    <property type="molecule type" value="Genomic_DNA"/>
</dbReference>
<dbReference type="Gene3D" id="3.40.50.1820">
    <property type="entry name" value="alpha/beta hydrolase"/>
    <property type="match status" value="1"/>
</dbReference>
<evidence type="ECO:0000256" key="1">
    <source>
        <dbReference type="ARBA" id="ARBA00005964"/>
    </source>
</evidence>
<dbReference type="Proteomes" id="UP001054945">
    <property type="component" value="Unassembled WGS sequence"/>
</dbReference>
<dbReference type="AlphaFoldDB" id="A0AAV4QRP7"/>
<evidence type="ECO:0000256" key="2">
    <source>
        <dbReference type="ARBA" id="ARBA00023180"/>
    </source>
</evidence>
<accession>A0AAV4QRP7</accession>
<dbReference type="InterPro" id="IPR029058">
    <property type="entry name" value="AB_hydrolase_fold"/>
</dbReference>
<keyword evidence="5" id="KW-1185">Reference proteome</keyword>
<reference evidence="4 5" key="1">
    <citation type="submission" date="2021-06" db="EMBL/GenBank/DDBJ databases">
        <title>Caerostris extrusa draft genome.</title>
        <authorList>
            <person name="Kono N."/>
            <person name="Arakawa K."/>
        </authorList>
    </citation>
    <scope>NUCLEOTIDE SEQUENCE [LARGE SCALE GENOMIC DNA]</scope>
</reference>
<organism evidence="4 5">
    <name type="scientific">Caerostris extrusa</name>
    <name type="common">Bark spider</name>
    <name type="synonym">Caerostris bankana</name>
    <dbReference type="NCBI Taxonomy" id="172846"/>
    <lineage>
        <taxon>Eukaryota</taxon>
        <taxon>Metazoa</taxon>
        <taxon>Ecdysozoa</taxon>
        <taxon>Arthropoda</taxon>
        <taxon>Chelicerata</taxon>
        <taxon>Arachnida</taxon>
        <taxon>Araneae</taxon>
        <taxon>Araneomorphae</taxon>
        <taxon>Entelegynae</taxon>
        <taxon>Araneoidea</taxon>
        <taxon>Araneidae</taxon>
        <taxon>Caerostris</taxon>
    </lineage>
</organism>
<dbReference type="InterPro" id="IPR002018">
    <property type="entry name" value="CarbesteraseB"/>
</dbReference>
<dbReference type="Pfam" id="PF00135">
    <property type="entry name" value="COesterase"/>
    <property type="match status" value="1"/>
</dbReference>
<comment type="similarity">
    <text evidence="1">Belongs to the type-B carboxylesterase/lipase family.</text>
</comment>
<name>A0AAV4QRP7_CAEEX</name>
<evidence type="ECO:0000259" key="3">
    <source>
        <dbReference type="Pfam" id="PF00135"/>
    </source>
</evidence>
<keyword evidence="2" id="KW-0325">Glycoprotein</keyword>
<dbReference type="InterPro" id="IPR051093">
    <property type="entry name" value="Neuroligin/BSAL"/>
</dbReference>